<reference evidence="2" key="2">
    <citation type="submission" date="2021-01" db="EMBL/GenBank/DDBJ databases">
        <authorList>
            <person name="Schikora-Tamarit M.A."/>
        </authorList>
    </citation>
    <scope>NUCLEOTIDE SEQUENCE</scope>
    <source>
        <strain evidence="2">NCAIM Y.01608</strain>
    </source>
</reference>
<evidence type="ECO:0000313" key="2">
    <source>
        <dbReference type="EMBL" id="KAH3667617.1"/>
    </source>
</evidence>
<feature type="region of interest" description="Disordered" evidence="1">
    <location>
        <begin position="31"/>
        <end position="110"/>
    </location>
</feature>
<dbReference type="PROSITE" id="PS50090">
    <property type="entry name" value="MYB_LIKE"/>
    <property type="match status" value="1"/>
</dbReference>
<dbReference type="InterPro" id="IPR009057">
    <property type="entry name" value="Homeodomain-like_sf"/>
</dbReference>
<protein>
    <submittedName>
        <fullName evidence="2">Uncharacterized protein</fullName>
    </submittedName>
</protein>
<organism evidence="2 3">
    <name type="scientific">Ogataea polymorpha</name>
    <dbReference type="NCBI Taxonomy" id="460523"/>
    <lineage>
        <taxon>Eukaryota</taxon>
        <taxon>Fungi</taxon>
        <taxon>Dikarya</taxon>
        <taxon>Ascomycota</taxon>
        <taxon>Saccharomycotina</taxon>
        <taxon>Pichiomycetes</taxon>
        <taxon>Pichiales</taxon>
        <taxon>Pichiaceae</taxon>
        <taxon>Ogataea</taxon>
    </lineage>
</organism>
<feature type="compositionally biased region" description="Basic and acidic residues" evidence="1">
    <location>
        <begin position="39"/>
        <end position="89"/>
    </location>
</feature>
<reference evidence="2" key="1">
    <citation type="journal article" date="2021" name="Open Biol.">
        <title>Shared evolutionary footprints suggest mitochondrial oxidative damage underlies multiple complex I losses in fungi.</title>
        <authorList>
            <person name="Schikora-Tamarit M.A."/>
            <person name="Marcet-Houben M."/>
            <person name="Nosek J."/>
            <person name="Gabaldon T."/>
        </authorList>
    </citation>
    <scope>NUCLEOTIDE SEQUENCE</scope>
    <source>
        <strain evidence="2">NCAIM Y.01608</strain>
    </source>
</reference>
<dbReference type="Proteomes" id="UP000788993">
    <property type="component" value="Unassembled WGS sequence"/>
</dbReference>
<dbReference type="Gene3D" id="1.10.10.60">
    <property type="entry name" value="Homeodomain-like"/>
    <property type="match status" value="1"/>
</dbReference>
<comment type="caution">
    <text evidence="2">The sequence shown here is derived from an EMBL/GenBank/DDBJ whole genome shotgun (WGS) entry which is preliminary data.</text>
</comment>
<dbReference type="Pfam" id="PF13921">
    <property type="entry name" value="Myb_DNA-bind_6"/>
    <property type="match status" value="1"/>
</dbReference>
<dbReference type="SUPFAM" id="SSF46689">
    <property type="entry name" value="Homeodomain-like"/>
    <property type="match status" value="1"/>
</dbReference>
<dbReference type="InterPro" id="IPR001005">
    <property type="entry name" value="SANT/Myb"/>
</dbReference>
<name>A0A1B7SDF6_9ASCO</name>
<dbReference type="AlphaFoldDB" id="A0A1B7SDF6"/>
<dbReference type="EMBL" id="JAEUBD010001062">
    <property type="protein sequence ID" value="KAH3667617.1"/>
    <property type="molecule type" value="Genomic_DNA"/>
</dbReference>
<gene>
    <name evidence="2" type="ORF">OGATHE_003140</name>
</gene>
<sequence length="272" mass="31786">MTEQFVDKNEAGSANTQNLLAHLSNDVELYHRRVQQKRQMKEQLDKGEKKPKVDASEPEHAIKDEHMPQAETDDMRKGQEGQEASKADLSDSAFMSPGLPVVNDSQTRSRAWTKAEDEAIVYYKEEMKYSWKEIEKMLNGRHSWQAIQMRYLRNHKSRNDSWSRFMELRLVNAIRKDWENRWKRISKDLGNDLTVERCVMKNIELCKKMDDPIFGKMFSNKEITQGYENPNNDIKDEESHRKLMLVYMGLDSISYESDEGEQPEGATDEGAE</sequence>
<dbReference type="RefSeq" id="XP_018209483.1">
    <property type="nucleotide sequence ID" value="XM_018357764.1"/>
</dbReference>
<evidence type="ECO:0000256" key="1">
    <source>
        <dbReference type="SAM" id="MobiDB-lite"/>
    </source>
</evidence>
<evidence type="ECO:0000313" key="3">
    <source>
        <dbReference type="Proteomes" id="UP000788993"/>
    </source>
</evidence>
<proteinExistence type="predicted"/>
<dbReference type="OrthoDB" id="4096351at2759"/>
<accession>A0A1B7SDF6</accession>
<keyword evidence="3" id="KW-1185">Reference proteome</keyword>